<comment type="caution">
    <text evidence="2">The sequence shown here is derived from an EMBL/GenBank/DDBJ whole genome shotgun (WGS) entry which is preliminary data.</text>
</comment>
<sequence>MQIITDSSCDLPKEILEENNIIVVPLNIEIDGENYVDGIDLTHEEFYKKMATSEGLPKTSQPSPQSYVDAFKKAAQRTGETLCIHLSSKLSGTMNGAIMVREMMEKKIEVFDSLSGSMGLGMQVLKACEMRKEGASLEKIIEKLKEYRDEMRVVVYLETLENAVKGGRVNRVKEMVANLLNLKAIVHVEEGYVKILKTIRGKKRATNFILEQIAEKNMDFKDRIIGITHCDCIEDALALKEEIIKRFSPAKVLVTTMGPVIGTHSGQGGLLVCF</sequence>
<name>A0ABS6FZE3_9FIRM</name>
<evidence type="ECO:0000313" key="3">
    <source>
        <dbReference type="Proteomes" id="UP000779508"/>
    </source>
</evidence>
<dbReference type="InterPro" id="IPR050270">
    <property type="entry name" value="DegV_domain_contain"/>
</dbReference>
<gene>
    <name evidence="2" type="ORF">KQI88_04260</name>
</gene>
<proteinExistence type="predicted"/>
<dbReference type="PANTHER" id="PTHR33434">
    <property type="entry name" value="DEGV DOMAIN-CONTAINING PROTEIN DR_1986-RELATED"/>
    <property type="match status" value="1"/>
</dbReference>
<dbReference type="PANTHER" id="PTHR33434:SF2">
    <property type="entry name" value="FATTY ACID-BINDING PROTEIN TM_1468"/>
    <property type="match status" value="1"/>
</dbReference>
<accession>A0ABS6FZE3</accession>
<dbReference type="PROSITE" id="PS51482">
    <property type="entry name" value="DEGV"/>
    <property type="match status" value="1"/>
</dbReference>
<keyword evidence="3" id="KW-1185">Reference proteome</keyword>
<dbReference type="EMBL" id="JAHLQK010000001">
    <property type="protein sequence ID" value="MBU5675623.1"/>
    <property type="molecule type" value="Genomic_DNA"/>
</dbReference>
<evidence type="ECO:0000256" key="1">
    <source>
        <dbReference type="ARBA" id="ARBA00023121"/>
    </source>
</evidence>
<evidence type="ECO:0000313" key="2">
    <source>
        <dbReference type="EMBL" id="MBU5675623.1"/>
    </source>
</evidence>
<reference evidence="2 3" key="1">
    <citation type="submission" date="2021-06" db="EMBL/GenBank/DDBJ databases">
        <authorList>
            <person name="Sun Q."/>
            <person name="Li D."/>
        </authorList>
    </citation>
    <scope>NUCLEOTIDE SEQUENCE [LARGE SCALE GENOMIC DNA]</scope>
    <source>
        <strain evidence="2 3">MSJ-5</strain>
    </source>
</reference>
<dbReference type="InterPro" id="IPR003797">
    <property type="entry name" value="DegV"/>
</dbReference>
<protein>
    <submittedName>
        <fullName evidence="2">DegV family protein</fullName>
    </submittedName>
</protein>
<dbReference type="NCBIfam" id="TIGR00762">
    <property type="entry name" value="DegV"/>
    <property type="match status" value="1"/>
</dbReference>
<dbReference type="Pfam" id="PF02645">
    <property type="entry name" value="DegV"/>
    <property type="match status" value="1"/>
</dbReference>
<dbReference type="Proteomes" id="UP000779508">
    <property type="component" value="Unassembled WGS sequence"/>
</dbReference>
<keyword evidence="1" id="KW-0446">Lipid-binding</keyword>
<dbReference type="RefSeq" id="WP_216415089.1">
    <property type="nucleotide sequence ID" value="NZ_JAHLQK010000001.1"/>
</dbReference>
<organism evidence="2 3">
    <name type="scientific">Alkaliphilus flagellatus</name>
    <dbReference type="NCBI Taxonomy" id="2841507"/>
    <lineage>
        <taxon>Bacteria</taxon>
        <taxon>Bacillati</taxon>
        <taxon>Bacillota</taxon>
        <taxon>Clostridia</taxon>
        <taxon>Peptostreptococcales</taxon>
        <taxon>Natronincolaceae</taxon>
        <taxon>Alkaliphilus</taxon>
    </lineage>
</organism>